<dbReference type="Proteomes" id="UP000230002">
    <property type="component" value="Unassembled WGS sequence"/>
</dbReference>
<protein>
    <submittedName>
        <fullName evidence="1">Uncharacterized protein</fullName>
    </submittedName>
</protein>
<dbReference type="Gene3D" id="2.130.10.10">
    <property type="entry name" value="YVTN repeat-like/Quinoprotein amine dehydrogenase"/>
    <property type="match status" value="1"/>
</dbReference>
<evidence type="ECO:0000313" key="2">
    <source>
        <dbReference type="Proteomes" id="UP000230002"/>
    </source>
</evidence>
<reference evidence="1 2" key="1">
    <citation type="journal article" date="2015" name="Sci. Rep.">
        <title>Chromosome-level genome map provides insights into diverse defense mechanisms in the medicinal fungus Ganoderma sinense.</title>
        <authorList>
            <person name="Zhu Y."/>
            <person name="Xu J."/>
            <person name="Sun C."/>
            <person name="Zhou S."/>
            <person name="Xu H."/>
            <person name="Nelson D.R."/>
            <person name="Qian J."/>
            <person name="Song J."/>
            <person name="Luo H."/>
            <person name="Xiang L."/>
            <person name="Li Y."/>
            <person name="Xu Z."/>
            <person name="Ji A."/>
            <person name="Wang L."/>
            <person name="Lu S."/>
            <person name="Hayward A."/>
            <person name="Sun W."/>
            <person name="Li X."/>
            <person name="Schwartz D.C."/>
            <person name="Wang Y."/>
            <person name="Chen S."/>
        </authorList>
    </citation>
    <scope>NUCLEOTIDE SEQUENCE [LARGE SCALE GENOMIC DNA]</scope>
    <source>
        <strain evidence="1 2">ZZ0214-1</strain>
    </source>
</reference>
<dbReference type="InterPro" id="IPR036322">
    <property type="entry name" value="WD40_repeat_dom_sf"/>
</dbReference>
<dbReference type="OrthoDB" id="2791381at2759"/>
<evidence type="ECO:0000313" key="1">
    <source>
        <dbReference type="EMBL" id="PIL25761.1"/>
    </source>
</evidence>
<proteinExistence type="predicted"/>
<keyword evidence="2" id="KW-1185">Reference proteome</keyword>
<comment type="caution">
    <text evidence="1">The sequence shown here is derived from an EMBL/GenBank/DDBJ whole genome shotgun (WGS) entry which is preliminary data.</text>
</comment>
<organism evidence="1 2">
    <name type="scientific">Ganoderma sinense ZZ0214-1</name>
    <dbReference type="NCBI Taxonomy" id="1077348"/>
    <lineage>
        <taxon>Eukaryota</taxon>
        <taxon>Fungi</taxon>
        <taxon>Dikarya</taxon>
        <taxon>Basidiomycota</taxon>
        <taxon>Agaricomycotina</taxon>
        <taxon>Agaricomycetes</taxon>
        <taxon>Polyporales</taxon>
        <taxon>Polyporaceae</taxon>
        <taxon>Ganoderma</taxon>
    </lineage>
</organism>
<dbReference type="SUPFAM" id="SSF50978">
    <property type="entry name" value="WD40 repeat-like"/>
    <property type="match status" value="1"/>
</dbReference>
<gene>
    <name evidence="1" type="ORF">GSI_11511</name>
</gene>
<dbReference type="AlphaFoldDB" id="A0A2G8RW73"/>
<dbReference type="InterPro" id="IPR015943">
    <property type="entry name" value="WD40/YVTN_repeat-like_dom_sf"/>
</dbReference>
<name>A0A2G8RW73_9APHY</name>
<accession>A0A2G8RW73</accession>
<dbReference type="EMBL" id="AYKW01000045">
    <property type="protein sequence ID" value="PIL25761.1"/>
    <property type="molecule type" value="Genomic_DNA"/>
</dbReference>
<dbReference type="STRING" id="1077348.A0A2G8RW73"/>
<sequence length="441" mass="48421">MFQSIVQGFRSSWSSKVLSDDDSSSPTSYRLIGRIVDVRQPIYAIAISPDGQMFAYGGNLISSQSPILILMNWTGKRGPEVRTLKTTTLLEVPDFYPEVYGAATILHWLDENELLIGTALGFLVIWSESDKKFTVLARIRMQGSGEIISAASSVQGDGFRIVVGMLDCTVGCIDWCMRRGLVYMWNSWGQRSHVFIPRALSIREDGSVRVLSLHNGKMFILDRDTGDCVGSPVSFVDPIGFAAIDEKKELIAIAHSGGFTLHDPNSREGTVAVYKAEKSRTDLPKPIIFGEGRRVVVIGSDHGKAYVFNKRKGGPPIDTLVHSNDPMELVQSVAAHYDGERSIILCATSSSTAHPSISIWERTVPGRQGKRGQHTVQDAAQRLIQTNESVPTLTVWSIVQVGILLCILKFIWNMGPVEAMAGWTKAAWGTEIRSLLAALNA</sequence>